<proteinExistence type="predicted"/>
<organism evidence="2 3">
    <name type="scientific">Desulfoluna limicola</name>
    <dbReference type="NCBI Taxonomy" id="2810562"/>
    <lineage>
        <taxon>Bacteria</taxon>
        <taxon>Pseudomonadati</taxon>
        <taxon>Thermodesulfobacteriota</taxon>
        <taxon>Desulfobacteria</taxon>
        <taxon>Desulfobacterales</taxon>
        <taxon>Desulfolunaceae</taxon>
        <taxon>Desulfoluna</taxon>
    </lineage>
</organism>
<dbReference type="PANTHER" id="PTHR36930">
    <property type="entry name" value="METAL-SULFUR CLUSTER BIOSYNTHESIS PROTEINS YUAD-RELATED"/>
    <property type="match status" value="1"/>
</dbReference>
<evidence type="ECO:0000259" key="1">
    <source>
        <dbReference type="PROSITE" id="PS51340"/>
    </source>
</evidence>
<dbReference type="PROSITE" id="PS51340">
    <property type="entry name" value="MOSC"/>
    <property type="match status" value="1"/>
</dbReference>
<dbReference type="Gene3D" id="2.40.33.20">
    <property type="entry name" value="PK beta-barrel domain-like"/>
    <property type="match status" value="1"/>
</dbReference>
<accession>A0ABM7PMB7</accession>
<dbReference type="InterPro" id="IPR052716">
    <property type="entry name" value="MOSC_domain"/>
</dbReference>
<protein>
    <submittedName>
        <fullName evidence="2">Molybdenum cofactor sulfurase</fullName>
    </submittedName>
</protein>
<dbReference type="InterPro" id="IPR005302">
    <property type="entry name" value="MoCF_Sase_C"/>
</dbReference>
<keyword evidence="3" id="KW-1185">Reference proteome</keyword>
<dbReference type="SUPFAM" id="SSF50800">
    <property type="entry name" value="PK beta-barrel domain-like"/>
    <property type="match status" value="1"/>
</dbReference>
<sequence length="151" mass="15917">MSDVNQTGKVVSLAVSTKKGIPKTCVEQVVVVENHGVEGDAHAGPWHRQVSLLAQEGIQTMVDKGLTVGFGDFAENIATEGIDWLKVPVGTRVAIGGDVVIEITQIGKTCHKPCAIFHRAGDCIMPREGIFGKVVKGGTLRVGDSIDVGSE</sequence>
<evidence type="ECO:0000313" key="2">
    <source>
        <dbReference type="EMBL" id="BCS98664.1"/>
    </source>
</evidence>
<evidence type="ECO:0000313" key="3">
    <source>
        <dbReference type="Proteomes" id="UP001320148"/>
    </source>
</evidence>
<feature type="domain" description="MOSC" evidence="1">
    <location>
        <begin position="23"/>
        <end position="149"/>
    </location>
</feature>
<dbReference type="InterPro" id="IPR011037">
    <property type="entry name" value="Pyrv_Knase-like_insert_dom_sf"/>
</dbReference>
<dbReference type="Pfam" id="PF03473">
    <property type="entry name" value="MOSC"/>
    <property type="match status" value="1"/>
</dbReference>
<reference evidence="2 3" key="1">
    <citation type="submission" date="2021-02" db="EMBL/GenBank/DDBJ databases">
        <title>Complete genome of Desulfoluna sp. strain ASN36.</title>
        <authorList>
            <person name="Takahashi A."/>
            <person name="Kojima H."/>
            <person name="Fukui M."/>
        </authorList>
    </citation>
    <scope>NUCLEOTIDE SEQUENCE [LARGE SCALE GENOMIC DNA]</scope>
    <source>
        <strain evidence="2 3">ASN36</strain>
    </source>
</reference>
<dbReference type="Proteomes" id="UP001320148">
    <property type="component" value="Chromosome"/>
</dbReference>
<dbReference type="EMBL" id="AP024488">
    <property type="protein sequence ID" value="BCS98664.1"/>
    <property type="molecule type" value="Genomic_DNA"/>
</dbReference>
<gene>
    <name evidence="2" type="ORF">DSLASN_42960</name>
</gene>
<dbReference type="RefSeq" id="WP_236890049.1">
    <property type="nucleotide sequence ID" value="NZ_AP024488.1"/>
</dbReference>
<name>A0ABM7PMB7_9BACT</name>
<dbReference type="PANTHER" id="PTHR36930:SF1">
    <property type="entry name" value="MOSC DOMAIN-CONTAINING PROTEIN"/>
    <property type="match status" value="1"/>
</dbReference>